<dbReference type="PANTHER" id="PTHR36726">
    <property type="entry name" value="CLAVATA3/ESR (CLE)-RELATED PROTEIN 45"/>
    <property type="match status" value="1"/>
</dbReference>
<evidence type="ECO:0000313" key="3">
    <source>
        <dbReference type="Proteomes" id="UP000436088"/>
    </source>
</evidence>
<gene>
    <name evidence="2" type="ORF">F3Y22_tig00005160pilonHSYRG00005</name>
</gene>
<organism evidence="2 3">
    <name type="scientific">Hibiscus syriacus</name>
    <name type="common">Rose of Sharon</name>
    <dbReference type="NCBI Taxonomy" id="106335"/>
    <lineage>
        <taxon>Eukaryota</taxon>
        <taxon>Viridiplantae</taxon>
        <taxon>Streptophyta</taxon>
        <taxon>Embryophyta</taxon>
        <taxon>Tracheophyta</taxon>
        <taxon>Spermatophyta</taxon>
        <taxon>Magnoliopsida</taxon>
        <taxon>eudicotyledons</taxon>
        <taxon>Gunneridae</taxon>
        <taxon>Pentapetalae</taxon>
        <taxon>rosids</taxon>
        <taxon>malvids</taxon>
        <taxon>Malvales</taxon>
        <taxon>Malvaceae</taxon>
        <taxon>Malvoideae</taxon>
        <taxon>Hibiscus</taxon>
    </lineage>
</organism>
<proteinExistence type="predicted"/>
<dbReference type="EMBL" id="VEPZ02000295">
    <property type="protein sequence ID" value="KAE8727896.1"/>
    <property type="molecule type" value="Genomic_DNA"/>
</dbReference>
<evidence type="ECO:0000313" key="2">
    <source>
        <dbReference type="EMBL" id="KAE8727896.1"/>
    </source>
</evidence>
<name>A0A6A3CGG5_HIBSY</name>
<dbReference type="Proteomes" id="UP000436088">
    <property type="component" value="Unassembled WGS sequence"/>
</dbReference>
<feature type="signal peptide" evidence="1">
    <location>
        <begin position="1"/>
        <end position="19"/>
    </location>
</feature>
<reference evidence="2" key="1">
    <citation type="submission" date="2019-09" db="EMBL/GenBank/DDBJ databases">
        <title>Draft genome information of white flower Hibiscus syriacus.</title>
        <authorList>
            <person name="Kim Y.-M."/>
        </authorList>
    </citation>
    <scope>NUCLEOTIDE SEQUENCE [LARGE SCALE GENOMIC DNA]</scope>
    <source>
        <strain evidence="2">YM2019G1</strain>
    </source>
</reference>
<feature type="chain" id="PRO_5025437320" evidence="1">
    <location>
        <begin position="20"/>
        <end position="91"/>
    </location>
</feature>
<dbReference type="PANTHER" id="PTHR36726:SF4">
    <property type="entry name" value="CLAVATA3_ESR (CLE)-RELATED PROTEIN 45"/>
    <property type="match status" value="1"/>
</dbReference>
<sequence length="91" mass="10218">MVYSVQRFLMFLIISGLLAVEPDGVDGLTCIDLAFRHGRGDDEMAIGRNQRVLQDAGMKAMRPEAVNNSFDLNWSSKRRVPRGSDPIHNRS</sequence>
<accession>A0A6A3CGG5</accession>
<dbReference type="AlphaFoldDB" id="A0A6A3CGG5"/>
<keyword evidence="1" id="KW-0732">Signal</keyword>
<protein>
    <submittedName>
        <fullName evidence="2">Uncharacterized protein</fullName>
    </submittedName>
</protein>
<evidence type="ECO:0000256" key="1">
    <source>
        <dbReference type="SAM" id="SignalP"/>
    </source>
</evidence>
<dbReference type="InterPro" id="IPR038821">
    <property type="entry name" value="CLE45-like"/>
</dbReference>
<comment type="caution">
    <text evidence="2">The sequence shown here is derived from an EMBL/GenBank/DDBJ whole genome shotgun (WGS) entry which is preliminary data.</text>
</comment>
<keyword evidence="3" id="KW-1185">Reference proteome</keyword>